<reference evidence="1 2" key="1">
    <citation type="submission" date="2016-10" db="EMBL/GenBank/DDBJ databases">
        <authorList>
            <person name="de Groot N.N."/>
        </authorList>
    </citation>
    <scope>NUCLEOTIDE SEQUENCE [LARGE SCALE GENOMIC DNA]</scope>
    <source>
        <strain evidence="1 2">DSM 23553</strain>
    </source>
</reference>
<sequence length="225" mass="26137">MKNYYTLLTAFVLILSGCKNEPEEKHSEPEKEPTVVEKIANANGLENFDNITELKYTFNVKVNDSLRTSRAWTWEPKTNTVTLTTPDSTVTYNHKSEAAAHEWVDQRFINDQYWLLFPFHLVWDEMKWQHEEEATAPISGETMERVIVTYPAGAGYTPGDVYEVYFDDDHIIKEWVYKSGGSEENPFAATWEEYEDLKGVKIATRHRNEDGSFELFFDGIEIKTE</sequence>
<evidence type="ECO:0000313" key="2">
    <source>
        <dbReference type="Proteomes" id="UP000199448"/>
    </source>
</evidence>
<evidence type="ECO:0000313" key="1">
    <source>
        <dbReference type="EMBL" id="SEF12192.1"/>
    </source>
</evidence>
<dbReference type="PROSITE" id="PS51257">
    <property type="entry name" value="PROKAR_LIPOPROTEIN"/>
    <property type="match status" value="1"/>
</dbReference>
<proteinExistence type="predicted"/>
<dbReference type="AlphaFoldDB" id="A0A1H5PE06"/>
<name>A0A1H5PE06_9FLAO</name>
<dbReference type="EMBL" id="FNUG01000013">
    <property type="protein sequence ID" value="SEF12192.1"/>
    <property type="molecule type" value="Genomic_DNA"/>
</dbReference>
<protein>
    <submittedName>
        <fullName evidence="1">Uncharacterized protein</fullName>
    </submittedName>
</protein>
<gene>
    <name evidence="1" type="ORF">SAMN04488034_11327</name>
</gene>
<dbReference type="OrthoDB" id="892266at2"/>
<dbReference type="Proteomes" id="UP000199448">
    <property type="component" value="Unassembled WGS sequence"/>
</dbReference>
<dbReference type="STRING" id="390640.SAMN04488034_11327"/>
<keyword evidence="2" id="KW-1185">Reference proteome</keyword>
<dbReference type="RefSeq" id="WP_093114429.1">
    <property type="nucleotide sequence ID" value="NZ_FNGG01000013.1"/>
</dbReference>
<organism evidence="1 2">
    <name type="scientific">Salinimicrobium catena</name>
    <dbReference type="NCBI Taxonomy" id="390640"/>
    <lineage>
        <taxon>Bacteria</taxon>
        <taxon>Pseudomonadati</taxon>
        <taxon>Bacteroidota</taxon>
        <taxon>Flavobacteriia</taxon>
        <taxon>Flavobacteriales</taxon>
        <taxon>Flavobacteriaceae</taxon>
        <taxon>Salinimicrobium</taxon>
    </lineage>
</organism>
<accession>A0A1H5PE06</accession>